<proteinExistence type="predicted"/>
<dbReference type="Proteomes" id="UP000035680">
    <property type="component" value="Unassembled WGS sequence"/>
</dbReference>
<reference evidence="2" key="1">
    <citation type="submission" date="2014-07" db="EMBL/GenBank/DDBJ databases">
        <authorList>
            <person name="Martin A.A"/>
            <person name="De Silva N."/>
        </authorList>
    </citation>
    <scope>NUCLEOTIDE SEQUENCE</scope>
</reference>
<organism evidence="2 3">
    <name type="scientific">Strongyloides venezuelensis</name>
    <name type="common">Threadworm</name>
    <dbReference type="NCBI Taxonomy" id="75913"/>
    <lineage>
        <taxon>Eukaryota</taxon>
        <taxon>Metazoa</taxon>
        <taxon>Ecdysozoa</taxon>
        <taxon>Nematoda</taxon>
        <taxon>Chromadorea</taxon>
        <taxon>Rhabditida</taxon>
        <taxon>Tylenchina</taxon>
        <taxon>Panagrolaimomorpha</taxon>
        <taxon>Strongyloidoidea</taxon>
        <taxon>Strongyloididae</taxon>
        <taxon>Strongyloides</taxon>
    </lineage>
</organism>
<accession>A0A0K0G018</accession>
<feature type="compositionally biased region" description="Low complexity" evidence="1">
    <location>
        <begin position="31"/>
        <end position="40"/>
    </location>
</feature>
<evidence type="ECO:0000256" key="1">
    <source>
        <dbReference type="SAM" id="MobiDB-lite"/>
    </source>
</evidence>
<evidence type="ECO:0000313" key="2">
    <source>
        <dbReference type="Proteomes" id="UP000035680"/>
    </source>
</evidence>
<keyword evidence="2" id="KW-1185">Reference proteome</keyword>
<dbReference type="AlphaFoldDB" id="A0A0K0G018"/>
<name>A0A0K0G018_STRVS</name>
<dbReference type="WBParaSite" id="SVE_1805000.1">
    <property type="protein sequence ID" value="SVE_1805000.1"/>
    <property type="gene ID" value="SVE_1805000"/>
</dbReference>
<protein>
    <submittedName>
        <fullName evidence="3">SET domain-containing protein</fullName>
    </submittedName>
</protein>
<feature type="region of interest" description="Disordered" evidence="1">
    <location>
        <begin position="1"/>
        <end position="40"/>
    </location>
</feature>
<sequence length="537" mass="61957">MKNTDEPDNKKARLVLTTDNPDPNLDGIERNNSNISPPLINNSSKDNNSIGVIYNFYTNIIPTKDKFPSIGKIKTKEIEKTIMNDTNKMEGMKLNNDNQNNEMIGNGGKVIINSSENEKNCVIGKDNSITEDKKSNNSIINYPALEIKRAIKFNEVPNYLLIPGRITEECICKVIPQNIRDEITFAIDGGLVTDSNWNIDDGYLGKQCYIDKKRYKYIINEETGKPVKVEPYNFGNANIRRARLKNDRGSFIIERRQWLIYQENNNEKLRLIKRIYMAYRTPSNFPNIALLTYSWCDNFNHKKYLSLLEKVELLGAPTPPKIIQNEEPYFPNGDTIKYYRRWPLYSHQEITPEEAYAIILKKKEISKDLICHSVPQCYGDIGTFIIDNVHVKDPIIQRLDDGHSNWGGANDINIKYFKFDDEKKQILQLDIKSGIPSRLVNYDVKLYCRICRNNRGSGSFVRKMYLYFIRDWKKLAKCLPIVVVTYSFDEIDESIFDYADSLPPMICESRKYLNVDELPEVVDVDGVMEDGGDSSGF</sequence>
<evidence type="ECO:0000313" key="3">
    <source>
        <dbReference type="WBParaSite" id="SVE_1805000.1"/>
    </source>
</evidence>
<reference evidence="3" key="2">
    <citation type="submission" date="2015-08" db="UniProtKB">
        <authorList>
            <consortium name="WormBaseParasite"/>
        </authorList>
    </citation>
    <scope>IDENTIFICATION</scope>
</reference>
<feature type="compositionally biased region" description="Basic and acidic residues" evidence="1">
    <location>
        <begin position="1"/>
        <end position="11"/>
    </location>
</feature>